<comment type="subcellular location">
    <subcellularLocation>
        <location evidence="2">Membrane</location>
        <topology evidence="2">Lipid-anchor</topology>
        <topology evidence="2">GPI-anchor</topology>
    </subcellularLocation>
    <subcellularLocation>
        <location evidence="1">Membrane</location>
        <topology evidence="1">Multi-pass membrane protein</topology>
    </subcellularLocation>
    <subcellularLocation>
        <location evidence="3">Secreted</location>
    </subcellularLocation>
</comment>
<sequence>MAAAARFFALLICILGASTVVAAADLSYQGIPSCAVNCIFQEIGHSDCAITNQTCICHDDVLAGYVQTCVQASCTVREMLAARNQSLAACGVPVSQHDETMRWFRLTIFALPTFFLFVRVVNKYMKLSSWGWDDTTIMIAYAVLVAFLPAAYVAERTGAGRDIWTLTPEQITEFLFVFLIFGTLYMTSLAFIKCSILFLYLRIFPDEKFRRVLWGTQLFNLLLWIAFVTGTFAACQPLNFFWNGWKKEMAGKCFNLNAFAMCHGVLNVALDAWMLVLPTTQIYGLRMKLKTKIGVMLMFGVGIFLTAVSAYRIKTLVLFATSYNITADSFQSSMWSSIELCVGAFVACLPSARQVWRITFPKILEVTHISTRSSPSSKGSNAISQASRTLSGAHERPRMAAYEESSIAHLVGDFNKIDLNDLPDTSPTETTHPRTPKNRNETKTEPGSGSSRGS</sequence>
<feature type="compositionally biased region" description="Polar residues" evidence="15">
    <location>
        <begin position="371"/>
        <end position="390"/>
    </location>
</feature>
<feature type="compositionally biased region" description="Polar residues" evidence="15">
    <location>
        <begin position="445"/>
        <end position="454"/>
    </location>
</feature>
<dbReference type="GO" id="GO:0005576">
    <property type="term" value="C:extracellular region"/>
    <property type="evidence" value="ECO:0007669"/>
    <property type="project" value="UniProtKB-SubCell"/>
</dbReference>
<dbReference type="InterPro" id="IPR008427">
    <property type="entry name" value="Extracellular_membr_CFEM_dom"/>
</dbReference>
<reference evidence="19 20" key="1">
    <citation type="journal article" date="2019" name="Genome Biol. Evol.">
        <title>Genomic Plasticity Mediated by Transposable Elements in the Plant Pathogenic Fungus Colletotrichum higginsianum.</title>
        <authorList>
            <person name="Tsushima A."/>
            <person name="Gan P."/>
            <person name="Kumakura N."/>
            <person name="Narusaka M."/>
            <person name="Takano Y."/>
            <person name="Narusaka Y."/>
            <person name="Shirasu K."/>
        </authorList>
    </citation>
    <scope>NUCLEOTIDE SEQUENCE [LARGE SCALE GENOMIC DNA]</scope>
    <source>
        <strain evidence="19 20">MAFF305635-RFP</strain>
    </source>
</reference>
<feature type="disulfide bond" evidence="14">
    <location>
        <begin position="34"/>
        <end position="74"/>
    </location>
</feature>
<feature type="signal peptide" evidence="17">
    <location>
        <begin position="1"/>
        <end position="23"/>
    </location>
</feature>
<feature type="transmembrane region" description="Helical" evidence="16">
    <location>
        <begin position="134"/>
        <end position="154"/>
    </location>
</feature>
<dbReference type="PROSITE" id="PS52012">
    <property type="entry name" value="CFEM"/>
    <property type="match status" value="1"/>
</dbReference>
<name>A0A4T0W9Z9_9PEZI</name>
<dbReference type="Pfam" id="PF20684">
    <property type="entry name" value="Fung_rhodopsin"/>
    <property type="match status" value="1"/>
</dbReference>
<feature type="region of interest" description="Disordered" evidence="15">
    <location>
        <begin position="418"/>
        <end position="454"/>
    </location>
</feature>
<comment type="caution">
    <text evidence="14">Lacks conserved residue(s) required for the propagation of feature annotation.</text>
</comment>
<feature type="transmembrane region" description="Helical" evidence="16">
    <location>
        <begin position="293"/>
        <end position="313"/>
    </location>
</feature>
<evidence type="ECO:0000313" key="19">
    <source>
        <dbReference type="EMBL" id="TID02213.1"/>
    </source>
</evidence>
<dbReference type="OrthoDB" id="2496787at2759"/>
<evidence type="ECO:0000256" key="6">
    <source>
        <dbReference type="ARBA" id="ARBA00022622"/>
    </source>
</evidence>
<dbReference type="EMBL" id="MWPZ01000003">
    <property type="protein sequence ID" value="TID02213.1"/>
    <property type="molecule type" value="Genomic_DNA"/>
</dbReference>
<keyword evidence="5" id="KW-0964">Secreted</keyword>
<evidence type="ECO:0000256" key="2">
    <source>
        <dbReference type="ARBA" id="ARBA00004589"/>
    </source>
</evidence>
<evidence type="ECO:0000256" key="12">
    <source>
        <dbReference type="ARBA" id="ARBA00023288"/>
    </source>
</evidence>
<feature type="transmembrane region" description="Helical" evidence="16">
    <location>
        <begin position="221"/>
        <end position="242"/>
    </location>
</feature>
<evidence type="ECO:0000256" key="5">
    <source>
        <dbReference type="ARBA" id="ARBA00022525"/>
    </source>
</evidence>
<protein>
    <recommendedName>
        <fullName evidence="18">CFEM domain-containing protein</fullName>
    </recommendedName>
</protein>
<accession>A0A4T0W9Z9</accession>
<comment type="similarity">
    <text evidence="13">Belongs to the SAT4 family.</text>
</comment>
<proteinExistence type="inferred from homology"/>
<feature type="region of interest" description="Disordered" evidence="15">
    <location>
        <begin position="371"/>
        <end position="398"/>
    </location>
</feature>
<evidence type="ECO:0000256" key="13">
    <source>
        <dbReference type="ARBA" id="ARBA00038359"/>
    </source>
</evidence>
<dbReference type="Pfam" id="PF05730">
    <property type="entry name" value="CFEM"/>
    <property type="match status" value="1"/>
</dbReference>
<evidence type="ECO:0000256" key="10">
    <source>
        <dbReference type="ARBA" id="ARBA00023136"/>
    </source>
</evidence>
<dbReference type="PANTHER" id="PTHR33048">
    <property type="entry name" value="PTH11-LIKE INTEGRAL MEMBRANE PROTEIN (AFU_ORTHOLOGUE AFUA_5G11245)"/>
    <property type="match status" value="1"/>
</dbReference>
<evidence type="ECO:0000313" key="20">
    <source>
        <dbReference type="Proteomes" id="UP000305883"/>
    </source>
</evidence>
<evidence type="ECO:0000256" key="4">
    <source>
        <dbReference type="ARBA" id="ARBA00010031"/>
    </source>
</evidence>
<feature type="chain" id="PRO_5020698657" description="CFEM domain-containing protein" evidence="17">
    <location>
        <begin position="24"/>
        <end position="454"/>
    </location>
</feature>
<dbReference type="InterPro" id="IPR049326">
    <property type="entry name" value="Rhodopsin_dom_fungi"/>
</dbReference>
<evidence type="ECO:0000256" key="8">
    <source>
        <dbReference type="ARBA" id="ARBA00022729"/>
    </source>
</evidence>
<dbReference type="GO" id="GO:0098552">
    <property type="term" value="C:side of membrane"/>
    <property type="evidence" value="ECO:0007669"/>
    <property type="project" value="UniProtKB-KW"/>
</dbReference>
<keyword evidence="8 17" id="KW-0732">Signal</keyword>
<comment type="similarity">
    <text evidence="4">Belongs to the RBT5 family.</text>
</comment>
<feature type="disulfide bond" evidence="14">
    <location>
        <begin position="38"/>
        <end position="69"/>
    </location>
</feature>
<evidence type="ECO:0000256" key="7">
    <source>
        <dbReference type="ARBA" id="ARBA00022692"/>
    </source>
</evidence>
<keyword evidence="7 16" id="KW-0812">Transmembrane</keyword>
<gene>
    <name evidence="19" type="ORF">CH35J_003531</name>
</gene>
<evidence type="ECO:0000256" key="16">
    <source>
        <dbReference type="SAM" id="Phobius"/>
    </source>
</evidence>
<keyword evidence="10 16" id="KW-0472">Membrane</keyword>
<feature type="disulfide bond" evidence="14">
    <location>
        <begin position="57"/>
        <end position="90"/>
    </location>
</feature>
<evidence type="ECO:0000256" key="9">
    <source>
        <dbReference type="ARBA" id="ARBA00022989"/>
    </source>
</evidence>
<keyword evidence="11 14" id="KW-1015">Disulfide bond</keyword>
<evidence type="ECO:0000256" key="3">
    <source>
        <dbReference type="ARBA" id="ARBA00004613"/>
    </source>
</evidence>
<feature type="disulfide bond" evidence="14">
    <location>
        <begin position="48"/>
        <end position="55"/>
    </location>
</feature>
<dbReference type="SMART" id="SM00747">
    <property type="entry name" value="CFEM"/>
    <property type="match status" value="1"/>
</dbReference>
<dbReference type="Proteomes" id="UP000305883">
    <property type="component" value="Unassembled WGS sequence"/>
</dbReference>
<keyword evidence="9 16" id="KW-1133">Transmembrane helix</keyword>
<feature type="transmembrane region" description="Helical" evidence="16">
    <location>
        <begin position="174"/>
        <end position="201"/>
    </location>
</feature>
<dbReference type="PANTHER" id="PTHR33048:SF143">
    <property type="entry name" value="EXTRACELLULAR MEMBRANE PROTEIN CFEM DOMAIN-CONTAINING PROTEIN-RELATED"/>
    <property type="match status" value="1"/>
</dbReference>
<evidence type="ECO:0000256" key="11">
    <source>
        <dbReference type="ARBA" id="ARBA00023157"/>
    </source>
</evidence>
<keyword evidence="6" id="KW-0336">GPI-anchor</keyword>
<evidence type="ECO:0000256" key="14">
    <source>
        <dbReference type="PROSITE-ProRule" id="PRU01356"/>
    </source>
</evidence>
<evidence type="ECO:0000256" key="1">
    <source>
        <dbReference type="ARBA" id="ARBA00004141"/>
    </source>
</evidence>
<feature type="transmembrane region" description="Helical" evidence="16">
    <location>
        <begin position="103"/>
        <end position="122"/>
    </location>
</feature>
<feature type="transmembrane region" description="Helical" evidence="16">
    <location>
        <begin position="254"/>
        <end position="273"/>
    </location>
</feature>
<keyword evidence="12" id="KW-0449">Lipoprotein</keyword>
<dbReference type="InterPro" id="IPR052337">
    <property type="entry name" value="SAT4-like"/>
</dbReference>
<feature type="domain" description="CFEM" evidence="18">
    <location>
        <begin position="6"/>
        <end position="117"/>
    </location>
</feature>
<dbReference type="AlphaFoldDB" id="A0A4T0W9Z9"/>
<keyword evidence="6" id="KW-0325">Glycoprotein</keyword>
<evidence type="ECO:0000256" key="17">
    <source>
        <dbReference type="SAM" id="SignalP"/>
    </source>
</evidence>
<evidence type="ECO:0000259" key="18">
    <source>
        <dbReference type="PROSITE" id="PS52012"/>
    </source>
</evidence>
<evidence type="ECO:0000256" key="15">
    <source>
        <dbReference type="SAM" id="MobiDB-lite"/>
    </source>
</evidence>
<organism evidence="19 20">
    <name type="scientific">Colletotrichum higginsianum</name>
    <dbReference type="NCBI Taxonomy" id="80884"/>
    <lineage>
        <taxon>Eukaryota</taxon>
        <taxon>Fungi</taxon>
        <taxon>Dikarya</taxon>
        <taxon>Ascomycota</taxon>
        <taxon>Pezizomycotina</taxon>
        <taxon>Sordariomycetes</taxon>
        <taxon>Hypocreomycetidae</taxon>
        <taxon>Glomerellales</taxon>
        <taxon>Glomerellaceae</taxon>
        <taxon>Colletotrichum</taxon>
        <taxon>Colletotrichum destructivum species complex</taxon>
    </lineage>
</organism>
<comment type="caution">
    <text evidence="19">The sequence shown here is derived from an EMBL/GenBank/DDBJ whole genome shotgun (WGS) entry which is preliminary data.</text>
</comment>